<name>A0A1I1W8I7_9FLAO</name>
<gene>
    <name evidence="1" type="ORF">SAMN05216297_114138</name>
</gene>
<dbReference type="OrthoDB" id="789281at2"/>
<dbReference type="AlphaFoldDB" id="A0A1I1W8I7"/>
<dbReference type="EMBL" id="FOMH01000014">
    <property type="protein sequence ID" value="SFD91515.1"/>
    <property type="molecule type" value="Genomic_DNA"/>
</dbReference>
<accession>A0A1I1W8I7</accession>
<dbReference type="RefSeq" id="WP_091497872.1">
    <property type="nucleotide sequence ID" value="NZ_FOMH01000014.1"/>
</dbReference>
<dbReference type="Proteomes" id="UP000199672">
    <property type="component" value="Unassembled WGS sequence"/>
</dbReference>
<organism evidence="1 2">
    <name type="scientific">Flavobacterium phragmitis</name>
    <dbReference type="NCBI Taxonomy" id="739143"/>
    <lineage>
        <taxon>Bacteria</taxon>
        <taxon>Pseudomonadati</taxon>
        <taxon>Bacteroidota</taxon>
        <taxon>Flavobacteriia</taxon>
        <taxon>Flavobacteriales</taxon>
        <taxon>Flavobacteriaceae</taxon>
        <taxon>Flavobacterium</taxon>
    </lineage>
</organism>
<reference evidence="2" key="1">
    <citation type="submission" date="2016-10" db="EMBL/GenBank/DDBJ databases">
        <authorList>
            <person name="Varghese N."/>
            <person name="Submissions S."/>
        </authorList>
    </citation>
    <scope>NUCLEOTIDE SEQUENCE [LARGE SCALE GENOMIC DNA]</scope>
    <source>
        <strain evidence="2">CGMCC 1.10370</strain>
    </source>
</reference>
<dbReference type="InterPro" id="IPR058087">
    <property type="entry name" value="XAC2610_dom"/>
</dbReference>
<protein>
    <submittedName>
        <fullName evidence="1">Uncharacterized protein</fullName>
    </submittedName>
</protein>
<sequence length="250" mass="29141">MRNIPLLIIFVLLANCNKSAEYNKTSSEVVMNQKEIKNKVEHKIIKAEENFTETETFTDSTRIAQKGKYKIEITQTTIDNNTNVSFKLFLKLNGKWKNIQNYSLPKESDIPLITEIEDFNNDGFNDFTIHYSTAGRGANDIRKLFIFSNKEHKFIEIKNSDLYPNLQYNKKLDCIDALSVYAGSSTTFLKLRKDHLVEFARVDFMDGKIAIYLIEKNKERKLRSETYSGSSDEMIRFVNYDPLEEYGYEN</sequence>
<evidence type="ECO:0000313" key="2">
    <source>
        <dbReference type="Proteomes" id="UP000199672"/>
    </source>
</evidence>
<evidence type="ECO:0000313" key="1">
    <source>
        <dbReference type="EMBL" id="SFD91515.1"/>
    </source>
</evidence>
<proteinExistence type="predicted"/>
<keyword evidence="2" id="KW-1185">Reference proteome</keyword>
<dbReference type="STRING" id="739143.SAMN05216297_114138"/>
<dbReference type="NCBIfam" id="NF047539">
    <property type="entry name" value="XAC2610_fam"/>
    <property type="match status" value="1"/>
</dbReference>